<comment type="caution">
    <text evidence="1">The sequence shown here is derived from an EMBL/GenBank/DDBJ whole genome shotgun (WGS) entry which is preliminary data.</text>
</comment>
<dbReference type="Proteomes" id="UP000485058">
    <property type="component" value="Unassembled WGS sequence"/>
</dbReference>
<accession>A0A6A0ABH6</accession>
<dbReference type="AlphaFoldDB" id="A0A6A0ABH6"/>
<evidence type="ECO:0000313" key="2">
    <source>
        <dbReference type="Proteomes" id="UP000485058"/>
    </source>
</evidence>
<sequence>MAVQQAPEVPQDDLLWAPGLHGAHMLCIQPHMPFTAFARHCRPLTVSPNVQARAQPVTDVSL</sequence>
<name>A0A6A0ABH6_HAELA</name>
<protein>
    <submittedName>
        <fullName evidence="1">Uncharacterized protein</fullName>
    </submittedName>
</protein>
<reference evidence="1 2" key="1">
    <citation type="submission" date="2020-02" db="EMBL/GenBank/DDBJ databases">
        <title>Draft genome sequence of Haematococcus lacustris strain NIES-144.</title>
        <authorList>
            <person name="Morimoto D."/>
            <person name="Nakagawa S."/>
            <person name="Yoshida T."/>
            <person name="Sawayama S."/>
        </authorList>
    </citation>
    <scope>NUCLEOTIDE SEQUENCE [LARGE SCALE GENOMIC DNA]</scope>
    <source>
        <strain evidence="1 2">NIES-144</strain>
    </source>
</reference>
<evidence type="ECO:0000313" key="1">
    <source>
        <dbReference type="EMBL" id="GFH29404.1"/>
    </source>
</evidence>
<proteinExistence type="predicted"/>
<organism evidence="1 2">
    <name type="scientific">Haematococcus lacustris</name>
    <name type="common">Green alga</name>
    <name type="synonym">Haematococcus pluvialis</name>
    <dbReference type="NCBI Taxonomy" id="44745"/>
    <lineage>
        <taxon>Eukaryota</taxon>
        <taxon>Viridiplantae</taxon>
        <taxon>Chlorophyta</taxon>
        <taxon>core chlorophytes</taxon>
        <taxon>Chlorophyceae</taxon>
        <taxon>CS clade</taxon>
        <taxon>Chlamydomonadales</taxon>
        <taxon>Haematococcaceae</taxon>
        <taxon>Haematococcus</taxon>
    </lineage>
</organism>
<keyword evidence="2" id="KW-1185">Reference proteome</keyword>
<dbReference type="EMBL" id="BLLF01004331">
    <property type="protein sequence ID" value="GFH29404.1"/>
    <property type="molecule type" value="Genomic_DNA"/>
</dbReference>
<gene>
    <name evidence="1" type="ORF">HaLaN_28051</name>
</gene>